<dbReference type="EMBL" id="JPRL01000001">
    <property type="protein sequence ID" value="KFF05178.1"/>
    <property type="molecule type" value="Genomic_DNA"/>
</dbReference>
<dbReference type="OrthoDB" id="1362342at2"/>
<comment type="caution">
    <text evidence="2">The sequence shown here is derived from an EMBL/GenBank/DDBJ whole genome shotgun (WGS) entry which is preliminary data.</text>
</comment>
<keyword evidence="3" id="KW-1185">Reference proteome</keyword>
<sequence>MEENSVSCNLQFTDLAKSHLKAVSKWVSIISIIGLTVIIIAIITSVYDYIVISKIDDVPSGGGVGYFMISFMTYFLFLASVFCFLPMYFLYKFSSCLKMALENDDSDSLEISFRYLKFHYISIGVLPLCIFVYFLVVSIF</sequence>
<evidence type="ECO:0000313" key="2">
    <source>
        <dbReference type="EMBL" id="KFF05178.1"/>
    </source>
</evidence>
<proteinExistence type="predicted"/>
<gene>
    <name evidence="2" type="ORF">IW19_06360</name>
</gene>
<evidence type="ECO:0000313" key="3">
    <source>
        <dbReference type="Proteomes" id="UP000028715"/>
    </source>
</evidence>
<feature type="transmembrane region" description="Helical" evidence="1">
    <location>
        <begin position="118"/>
        <end position="139"/>
    </location>
</feature>
<organism evidence="2 3">
    <name type="scientific">Flavobacterium reichenbachii</name>
    <dbReference type="NCBI Taxonomy" id="362418"/>
    <lineage>
        <taxon>Bacteria</taxon>
        <taxon>Pseudomonadati</taxon>
        <taxon>Bacteroidota</taxon>
        <taxon>Flavobacteriia</taxon>
        <taxon>Flavobacteriales</taxon>
        <taxon>Flavobacteriaceae</taxon>
        <taxon>Flavobacterium</taxon>
    </lineage>
</organism>
<dbReference type="STRING" id="362418.IW19_06360"/>
<evidence type="ECO:0000256" key="1">
    <source>
        <dbReference type="SAM" id="Phobius"/>
    </source>
</evidence>
<feature type="transmembrane region" description="Helical" evidence="1">
    <location>
        <begin position="67"/>
        <end position="91"/>
    </location>
</feature>
<reference evidence="2 3" key="1">
    <citation type="submission" date="2014-07" db="EMBL/GenBank/DDBJ databases">
        <title>Genome of Flavobacterium reichenbachii LMG 25512.</title>
        <authorList>
            <person name="Stropko S.J."/>
            <person name="Pipes S.E."/>
            <person name="Newman J.D."/>
        </authorList>
    </citation>
    <scope>NUCLEOTIDE SEQUENCE [LARGE SCALE GENOMIC DNA]</scope>
    <source>
        <strain evidence="2 3">LMG 25512</strain>
    </source>
</reference>
<feature type="transmembrane region" description="Helical" evidence="1">
    <location>
        <begin position="26"/>
        <end position="47"/>
    </location>
</feature>
<protein>
    <submittedName>
        <fullName evidence="2">Uncharacterized protein</fullName>
    </submittedName>
</protein>
<keyword evidence="1" id="KW-0472">Membrane</keyword>
<keyword evidence="1" id="KW-0812">Transmembrane</keyword>
<accession>A0A085ZL64</accession>
<name>A0A085ZL64_9FLAO</name>
<dbReference type="Proteomes" id="UP000028715">
    <property type="component" value="Unassembled WGS sequence"/>
</dbReference>
<keyword evidence="1" id="KW-1133">Transmembrane helix</keyword>
<dbReference type="RefSeq" id="WP_035682323.1">
    <property type="nucleotide sequence ID" value="NZ_JPRL01000001.1"/>
</dbReference>
<dbReference type="AlphaFoldDB" id="A0A085ZL64"/>